<feature type="compositionally biased region" description="Polar residues" evidence="2">
    <location>
        <begin position="1119"/>
        <end position="1132"/>
    </location>
</feature>
<evidence type="ECO:0000256" key="1">
    <source>
        <dbReference type="SAM" id="Coils"/>
    </source>
</evidence>
<feature type="compositionally biased region" description="Polar residues" evidence="2">
    <location>
        <begin position="1146"/>
        <end position="1178"/>
    </location>
</feature>
<feature type="region of interest" description="Disordered" evidence="2">
    <location>
        <begin position="1110"/>
        <end position="1229"/>
    </location>
</feature>
<feature type="coiled-coil region" evidence="1">
    <location>
        <begin position="967"/>
        <end position="994"/>
    </location>
</feature>
<keyword evidence="1" id="KW-0175">Coiled coil</keyword>
<evidence type="ECO:0000256" key="2">
    <source>
        <dbReference type="SAM" id="MobiDB-lite"/>
    </source>
</evidence>
<organism evidence="3 4">
    <name type="scientific">Blattamonas nauphoetae</name>
    <dbReference type="NCBI Taxonomy" id="2049346"/>
    <lineage>
        <taxon>Eukaryota</taxon>
        <taxon>Metamonada</taxon>
        <taxon>Preaxostyla</taxon>
        <taxon>Oxymonadida</taxon>
        <taxon>Blattamonas</taxon>
    </lineage>
</organism>
<dbReference type="Proteomes" id="UP001281761">
    <property type="component" value="Unassembled WGS sequence"/>
</dbReference>
<proteinExistence type="predicted"/>
<keyword evidence="4" id="KW-1185">Reference proteome</keyword>
<accession>A0ABQ9YLH4</accession>
<evidence type="ECO:0008006" key="5">
    <source>
        <dbReference type="Google" id="ProtNLM"/>
    </source>
</evidence>
<feature type="region of interest" description="Disordered" evidence="2">
    <location>
        <begin position="267"/>
        <end position="303"/>
    </location>
</feature>
<dbReference type="EMBL" id="JARBJD010000002">
    <property type="protein sequence ID" value="KAK2964598.1"/>
    <property type="molecule type" value="Genomic_DNA"/>
</dbReference>
<evidence type="ECO:0000313" key="3">
    <source>
        <dbReference type="EMBL" id="KAK2964598.1"/>
    </source>
</evidence>
<sequence length="1229" mass="138772">MIPQNIERDEIVKFISGPTVDPFIINELWQLYPLAILRVRVLSVHRVPTYLQFSLDLHQKEILTLQSDAVMTGDLPKYYRNCYDFYIPANLKEYRPFLDIRIVKLAHQKNKEKVIQSSYGFTRLDLTKCMDELLDGAPLFVAAPTSPTEYFTPKILPDFLKRWRSGGEMGWTSHSSTFSPEASSSPTLLDSWVTTKSVNALAILELRYTKIWPTMRLAPTLPLLQPTKKQKEVKQQPLMRLPKPRPVMVTLSVFWIEVMVEPQFQHKQTEVDPVARAAKAKKKKKKGEESDEESEDDNLLREGEAVESLPLTSRVLIQTNDIKQEELISPPCLFETHQDPALPGEILMNQKRGFFFHQFTFTTDLRSPFAISIVNFRNELEPVDPDYSTHPIPEKVKSEYEFLSSFLISLSSTAQSNSSETPQNKTYLARFIDPLTLLSITFSVSFSFIQSILPNRFNPSNVNKPESNVMNSLMGIECGVYSTTASPNIIDASTYPPIGIVRITSDKVAFWTSRQKDGINANGGNVPQFPTGYSRQSLPFVDVVAALQPRGKLRLTVFLSARVNPLCTHFADPTVGVPPVLSVVLPSYITPLPPASPDILSIFFISNPGWSVTFTAYIHPTIALQQESAISIEFLAPIFESQKHARLRVPQRKTTFKSRSKQLNDVQSILASHTQTRTFLILKAIAFLNLVDDYQSHFAQRHSAATPRCRVIVQDEVTVTSLCSQHYLPIRMDARTVIVPANPNKYRPNQQFVDELGFEELPKLYNPLVYYIPMAKIPITEFSNELIKTTKPLEINRQNESFFVTPKEFMMRDYDQEAKEDGMRKGGFANPAVGLLAASGFDSKTDMKNVRKQDKIRMVKAMQKDRHNTLLHRTEVDLITNKEGDDGNVLSGSQRLKKQKFLLNDAEETHLKMLQNRNRTKQLGSSQDNDSSSSDSEQDDEVELKYLQDEIGHVNQTLAAVSKQNQLLKLHTNVEDAKARMTQLNTDKERTQGELYRIRNILLNVREQKRVVMERMKSLPTESISSQANSGNLKTLYELNEQDKSVATQETALLKALESIDTEQKTIHNHILQAEATLHQNHMIIGGTPFAPPSRQPPSTAQTMSQASQYSYFPPGMYNPQQTSTAQSSNLYQPPLSPPIFRTSHPHNQPHPTASVTSSFIHASSSAHQTRPTTSHPVPTQPPRIHLRPQAPSAPAFYSYTPLPSQPLHTNPPIVSQPTASRLAPLTIP</sequence>
<feature type="compositionally biased region" description="Polar residues" evidence="2">
    <location>
        <begin position="1207"/>
        <end position="1220"/>
    </location>
</feature>
<protein>
    <recommendedName>
        <fullName evidence="5">DUF3668 domain-containing protein</fullName>
    </recommendedName>
</protein>
<name>A0ABQ9YLH4_9EUKA</name>
<feature type="compositionally biased region" description="Low complexity" evidence="2">
    <location>
        <begin position="925"/>
        <end position="935"/>
    </location>
</feature>
<comment type="caution">
    <text evidence="3">The sequence shown here is derived from an EMBL/GenBank/DDBJ whole genome shotgun (WGS) entry which is preliminary data.</text>
</comment>
<feature type="compositionally biased region" description="Polar residues" evidence="2">
    <location>
        <begin position="915"/>
        <end position="924"/>
    </location>
</feature>
<gene>
    <name evidence="3" type="ORF">BLNAU_515</name>
</gene>
<reference evidence="3 4" key="1">
    <citation type="journal article" date="2022" name="bioRxiv">
        <title>Genomics of Preaxostyla Flagellates Illuminates Evolutionary Transitions and the Path Towards Mitochondrial Loss.</title>
        <authorList>
            <person name="Novak L.V.F."/>
            <person name="Treitli S.C."/>
            <person name="Pyrih J."/>
            <person name="Halakuc P."/>
            <person name="Pipaliya S.V."/>
            <person name="Vacek V."/>
            <person name="Brzon O."/>
            <person name="Soukal P."/>
            <person name="Eme L."/>
            <person name="Dacks J.B."/>
            <person name="Karnkowska A."/>
            <person name="Elias M."/>
            <person name="Hampl V."/>
        </authorList>
    </citation>
    <scope>NUCLEOTIDE SEQUENCE [LARGE SCALE GENOMIC DNA]</scope>
    <source>
        <strain evidence="3">NAU3</strain>
        <tissue evidence="3">Gut</tissue>
    </source>
</reference>
<evidence type="ECO:0000313" key="4">
    <source>
        <dbReference type="Proteomes" id="UP001281761"/>
    </source>
</evidence>
<feature type="region of interest" description="Disordered" evidence="2">
    <location>
        <begin position="915"/>
        <end position="941"/>
    </location>
</feature>